<feature type="compositionally biased region" description="Polar residues" evidence="1">
    <location>
        <begin position="146"/>
        <end position="155"/>
    </location>
</feature>
<accession>C3Y2L6</accession>
<reference evidence="3" key="1">
    <citation type="journal article" date="2008" name="Nature">
        <title>The amphioxus genome and the evolution of the chordate karyotype.</title>
        <authorList>
            <consortium name="US DOE Joint Genome Institute (JGI-PGF)"/>
            <person name="Putnam N.H."/>
            <person name="Butts T."/>
            <person name="Ferrier D.E.K."/>
            <person name="Furlong R.F."/>
            <person name="Hellsten U."/>
            <person name="Kawashima T."/>
            <person name="Robinson-Rechavi M."/>
            <person name="Shoguchi E."/>
            <person name="Terry A."/>
            <person name="Yu J.-K."/>
            <person name="Benito-Gutierrez E.L."/>
            <person name="Dubchak I."/>
            <person name="Garcia-Fernandez J."/>
            <person name="Gibson-Brown J.J."/>
            <person name="Grigoriev I.V."/>
            <person name="Horton A.C."/>
            <person name="de Jong P.J."/>
            <person name="Jurka J."/>
            <person name="Kapitonov V.V."/>
            <person name="Kohara Y."/>
            <person name="Kuroki Y."/>
            <person name="Lindquist E."/>
            <person name="Lucas S."/>
            <person name="Osoegawa K."/>
            <person name="Pennacchio L.A."/>
            <person name="Salamov A.A."/>
            <person name="Satou Y."/>
            <person name="Sauka-Spengler T."/>
            <person name="Schmutz J."/>
            <person name="Shin-I T."/>
            <person name="Toyoda A."/>
            <person name="Bronner-Fraser M."/>
            <person name="Fujiyama A."/>
            <person name="Holland L.Z."/>
            <person name="Holland P.W.H."/>
            <person name="Satoh N."/>
            <person name="Rokhsar D.S."/>
        </authorList>
    </citation>
    <scope>NUCLEOTIDE SEQUENCE [LARGE SCALE GENOMIC DNA]</scope>
    <source>
        <strain evidence="3">S238N-H82</strain>
        <tissue evidence="3">Testes</tissue>
    </source>
</reference>
<keyword evidence="2" id="KW-0812">Transmembrane</keyword>
<sequence length="375" mass="40702">MVGDQPSATLMMGNLSKAKSSSRSKTKGWTNVKFVDKNCFSRLLSIQLLTVGTITPSPGETLPATGGPSAGVVAGAVVGILALILLAAGVAFIVLKKRGIIFNRDDPAIPQERTDPEGSGDTFANLLGERPFGNISQRDPLPVPRSTMNNYTNTPDRPGRRQRPAQNRSQDDPLPIPDENTYLNLQDDTRDRPTNIRSQEDPLPIPDNTTYINLSEETRETPDHIRSKVPTSGNDTYANLLEATRERSLPIPDNSTYTSLMKQRSQPDGAENAYRNVHKWPGHAQPYVNVDFDGSAQVPPSPHASQSEHAGGAYEMANLEASTYENCSPSYGNVGADGNVAETSFVNNGNPDNLYEDVNPGNSIYSDCEPTYANQ</sequence>
<evidence type="ECO:0000256" key="2">
    <source>
        <dbReference type="SAM" id="Phobius"/>
    </source>
</evidence>
<protein>
    <submittedName>
        <fullName evidence="3">Uncharacterized protein</fullName>
    </submittedName>
</protein>
<dbReference type="InParanoid" id="C3Y2L6"/>
<dbReference type="EMBL" id="GG666482">
    <property type="protein sequence ID" value="EEN65278.1"/>
    <property type="molecule type" value="Genomic_DNA"/>
</dbReference>
<dbReference type="AlphaFoldDB" id="C3Y2L6"/>
<keyword evidence="2" id="KW-1133">Transmembrane helix</keyword>
<organism>
    <name type="scientific">Branchiostoma floridae</name>
    <name type="common">Florida lancelet</name>
    <name type="synonym">Amphioxus</name>
    <dbReference type="NCBI Taxonomy" id="7739"/>
    <lineage>
        <taxon>Eukaryota</taxon>
        <taxon>Metazoa</taxon>
        <taxon>Chordata</taxon>
        <taxon>Cephalochordata</taxon>
        <taxon>Leptocardii</taxon>
        <taxon>Amphioxiformes</taxon>
        <taxon>Branchiostomatidae</taxon>
        <taxon>Branchiostoma</taxon>
    </lineage>
</organism>
<feature type="transmembrane region" description="Helical" evidence="2">
    <location>
        <begin position="72"/>
        <end position="95"/>
    </location>
</feature>
<gene>
    <name evidence="3" type="ORF">BRAFLDRAFT_86821</name>
</gene>
<feature type="compositionally biased region" description="Basic and acidic residues" evidence="1">
    <location>
        <begin position="106"/>
        <end position="116"/>
    </location>
</feature>
<feature type="region of interest" description="Disordered" evidence="1">
    <location>
        <begin position="106"/>
        <end position="208"/>
    </location>
</feature>
<keyword evidence="2" id="KW-0472">Membrane</keyword>
<feature type="compositionally biased region" description="Basic and acidic residues" evidence="1">
    <location>
        <begin position="187"/>
        <end position="200"/>
    </location>
</feature>
<evidence type="ECO:0000256" key="1">
    <source>
        <dbReference type="SAM" id="MobiDB-lite"/>
    </source>
</evidence>
<evidence type="ECO:0000313" key="3">
    <source>
        <dbReference type="EMBL" id="EEN65278.1"/>
    </source>
</evidence>
<proteinExistence type="predicted"/>
<name>C3Y2L6_BRAFL</name>